<protein>
    <submittedName>
        <fullName evidence="3">Uncharacterized protein</fullName>
    </submittedName>
</protein>
<feature type="transmembrane region" description="Helical" evidence="1">
    <location>
        <begin position="82"/>
        <end position="103"/>
    </location>
</feature>
<dbReference type="Proteomes" id="UP000193411">
    <property type="component" value="Unassembled WGS sequence"/>
</dbReference>
<keyword evidence="1" id="KW-1133">Transmembrane helix</keyword>
<keyword evidence="1" id="KW-0472">Membrane</keyword>
<evidence type="ECO:0000313" key="3">
    <source>
        <dbReference type="EMBL" id="ORZ40854.1"/>
    </source>
</evidence>
<feature type="chain" id="PRO_5012734193" evidence="2">
    <location>
        <begin position="21"/>
        <end position="282"/>
    </location>
</feature>
<keyword evidence="2" id="KW-0732">Signal</keyword>
<name>A0A1Y2I3Q8_9FUNG</name>
<dbReference type="EMBL" id="MCFL01000002">
    <property type="protein sequence ID" value="ORZ40854.1"/>
    <property type="molecule type" value="Genomic_DNA"/>
</dbReference>
<feature type="signal peptide" evidence="2">
    <location>
        <begin position="1"/>
        <end position="20"/>
    </location>
</feature>
<sequence length="282" mass="29894">MTMTMTLTKIVLIILNAVLPHNFGDVQIVQVITMIALLGLVNWRNWTHVQWWTTFKGIGISCALISAIVGLVGEAIGVSDAIGFLAALMVSWLAVIVAGASMIRRRHKSIMIPRAREQRRLQSRFAKLMAFNGSSDGSSSYASSDDSSLGSDNSSMHSIAGLSKPAMQLLVGWLLTLEKKQVLSASETSWLIGDAEKRRHGFVSMVFSAVGGEAAGSVEKLQRLLMEAPAIEAVRAMVKQAAEAASQASETSSSALAAQSSTVRFSAALSGGSGDNSPSSHS</sequence>
<gene>
    <name evidence="3" type="ORF">BCR44DRAFT_1101378</name>
</gene>
<comment type="caution">
    <text evidence="3">The sequence shown here is derived from an EMBL/GenBank/DDBJ whole genome shotgun (WGS) entry which is preliminary data.</text>
</comment>
<organism evidence="3 4">
    <name type="scientific">Catenaria anguillulae PL171</name>
    <dbReference type="NCBI Taxonomy" id="765915"/>
    <lineage>
        <taxon>Eukaryota</taxon>
        <taxon>Fungi</taxon>
        <taxon>Fungi incertae sedis</taxon>
        <taxon>Blastocladiomycota</taxon>
        <taxon>Blastocladiomycetes</taxon>
        <taxon>Blastocladiales</taxon>
        <taxon>Catenariaceae</taxon>
        <taxon>Catenaria</taxon>
    </lineage>
</organism>
<keyword evidence="4" id="KW-1185">Reference proteome</keyword>
<evidence type="ECO:0000256" key="1">
    <source>
        <dbReference type="SAM" id="Phobius"/>
    </source>
</evidence>
<dbReference type="AlphaFoldDB" id="A0A1Y2I3Q8"/>
<evidence type="ECO:0000313" key="4">
    <source>
        <dbReference type="Proteomes" id="UP000193411"/>
    </source>
</evidence>
<proteinExistence type="predicted"/>
<evidence type="ECO:0000256" key="2">
    <source>
        <dbReference type="SAM" id="SignalP"/>
    </source>
</evidence>
<reference evidence="3 4" key="1">
    <citation type="submission" date="2016-07" db="EMBL/GenBank/DDBJ databases">
        <title>Pervasive Adenine N6-methylation of Active Genes in Fungi.</title>
        <authorList>
            <consortium name="DOE Joint Genome Institute"/>
            <person name="Mondo S.J."/>
            <person name="Dannebaum R.O."/>
            <person name="Kuo R.C."/>
            <person name="Labutti K."/>
            <person name="Haridas S."/>
            <person name="Kuo A."/>
            <person name="Salamov A."/>
            <person name="Ahrendt S.R."/>
            <person name="Lipzen A."/>
            <person name="Sullivan W."/>
            <person name="Andreopoulos W.B."/>
            <person name="Clum A."/>
            <person name="Lindquist E."/>
            <person name="Daum C."/>
            <person name="Ramamoorthy G.K."/>
            <person name="Gryganskyi A."/>
            <person name="Culley D."/>
            <person name="Magnuson J.K."/>
            <person name="James T.Y."/>
            <person name="O'Malley M.A."/>
            <person name="Stajich J.E."/>
            <person name="Spatafora J.W."/>
            <person name="Visel A."/>
            <person name="Grigoriev I.V."/>
        </authorList>
    </citation>
    <scope>NUCLEOTIDE SEQUENCE [LARGE SCALE GENOMIC DNA]</scope>
    <source>
        <strain evidence="3 4">PL171</strain>
    </source>
</reference>
<feature type="transmembrane region" description="Helical" evidence="1">
    <location>
        <begin position="55"/>
        <end position="76"/>
    </location>
</feature>
<feature type="transmembrane region" description="Helical" evidence="1">
    <location>
        <begin position="27"/>
        <end position="43"/>
    </location>
</feature>
<keyword evidence="1" id="KW-0812">Transmembrane</keyword>
<accession>A0A1Y2I3Q8</accession>